<accession>A0A2N3KBQ2</accession>
<evidence type="ECO:0000313" key="3">
    <source>
        <dbReference type="EMBL" id="PKR47975.1"/>
    </source>
</evidence>
<dbReference type="EMBL" id="CP024199">
    <property type="protein sequence ID" value="AUG54026.1"/>
    <property type="molecule type" value="Genomic_DNA"/>
</dbReference>
<dbReference type="OrthoDB" id="9810174at2"/>
<evidence type="ECO:0000313" key="5">
    <source>
        <dbReference type="Proteomes" id="UP000233597"/>
    </source>
</evidence>
<feature type="domain" description="Phage tail collar" evidence="1">
    <location>
        <begin position="6"/>
        <end position="61"/>
    </location>
</feature>
<gene>
    <name evidence="3" type="ORF">COO20_25235</name>
    <name evidence="2" type="ORF">CSC3H3_15825</name>
</gene>
<protein>
    <recommendedName>
        <fullName evidence="1">Phage tail collar domain-containing protein</fullName>
    </recommendedName>
</protein>
<reference evidence="2 4" key="2">
    <citation type="submission" date="2017-10" db="EMBL/GenBank/DDBJ databases">
        <title>Biodiversity and function of Thalassospira species in the particle-attached aromatic-hydrocarbon-degrading consortia from the surface seawater of the China South Sea.</title>
        <authorList>
            <person name="Dong C."/>
            <person name="Liu R."/>
            <person name="Shao Z."/>
        </authorList>
    </citation>
    <scope>NUCLEOTIDE SEQUENCE [LARGE SCALE GENOMIC DNA]</scope>
    <source>
        <strain evidence="2 4">CSC3H3</strain>
    </source>
</reference>
<evidence type="ECO:0000313" key="2">
    <source>
        <dbReference type="EMBL" id="AUG54026.1"/>
    </source>
</evidence>
<name>A0A2N3KBQ2_9PROT</name>
<dbReference type="AlphaFoldDB" id="A0A2N3KBQ2"/>
<dbReference type="InterPro" id="IPR037053">
    <property type="entry name" value="Phage_tail_collar_dom_sf"/>
</dbReference>
<dbReference type="Pfam" id="PF07484">
    <property type="entry name" value="Collar"/>
    <property type="match status" value="1"/>
</dbReference>
<dbReference type="Proteomes" id="UP000233597">
    <property type="component" value="Unassembled WGS sequence"/>
</dbReference>
<sequence>MEGYIGVIQALGFDFAPRNWALCRGQLIAISQNTALFDLIKTIYGGDGRTSFALPDLQGRNPLGFGNGAGVPRYEIGEKTGTASTTLTSAHMPSHTHPHTYNGAHTEGALYVSKQSGTAQIPSDGDFIGVPANNVGAVGSLFVPAAEVSSTQMAAIAGVTGSGFDNSQFIIGNSGGNIDFSIVSPIIAINYSICLYGIYPSRN</sequence>
<evidence type="ECO:0000259" key="1">
    <source>
        <dbReference type="Pfam" id="PF07484"/>
    </source>
</evidence>
<dbReference type="Proteomes" id="UP000233458">
    <property type="component" value="Chromosome"/>
</dbReference>
<proteinExistence type="predicted"/>
<dbReference type="InterPro" id="IPR011083">
    <property type="entry name" value="Phage_tail_collar_dom"/>
</dbReference>
<evidence type="ECO:0000313" key="4">
    <source>
        <dbReference type="Proteomes" id="UP000233458"/>
    </source>
</evidence>
<organism evidence="3 5">
    <name type="scientific">Thalassospira marina</name>
    <dbReference type="NCBI Taxonomy" id="2048283"/>
    <lineage>
        <taxon>Bacteria</taxon>
        <taxon>Pseudomonadati</taxon>
        <taxon>Pseudomonadota</taxon>
        <taxon>Alphaproteobacteria</taxon>
        <taxon>Rhodospirillales</taxon>
        <taxon>Thalassospiraceae</taxon>
        <taxon>Thalassospira</taxon>
    </lineage>
</organism>
<reference evidence="3 5" key="1">
    <citation type="submission" date="2017-09" db="EMBL/GenBank/DDBJ databases">
        <title>Biodiversity and function of Thalassospira species in the particle-attached aromatic-hydrocarbon-degrading consortia from the surface seawater of the South China Sea.</title>
        <authorList>
            <person name="Dong C."/>
            <person name="Liu R."/>
            <person name="Shao Z."/>
        </authorList>
    </citation>
    <scope>NUCLEOTIDE SEQUENCE [LARGE SCALE GENOMIC DNA]</scope>
    <source>
        <strain evidence="3 5">CSC1P2</strain>
    </source>
</reference>
<dbReference type="EMBL" id="NWTK01000026">
    <property type="protein sequence ID" value="PKR47975.1"/>
    <property type="molecule type" value="Genomic_DNA"/>
</dbReference>
<dbReference type="SUPFAM" id="SSF88874">
    <property type="entry name" value="Receptor-binding domain of short tail fibre protein gp12"/>
    <property type="match status" value="1"/>
</dbReference>
<keyword evidence="4" id="KW-1185">Reference proteome</keyword>
<dbReference type="Gene3D" id="3.90.1340.10">
    <property type="entry name" value="Phage tail collar domain"/>
    <property type="match status" value="1"/>
</dbReference>
<dbReference type="RefSeq" id="WP_101271650.1">
    <property type="nucleotide sequence ID" value="NZ_CP024199.1"/>
</dbReference>
<dbReference type="KEGG" id="thac:CSC3H3_15825"/>